<dbReference type="Proteomes" id="UP000492821">
    <property type="component" value="Unassembled WGS sequence"/>
</dbReference>
<dbReference type="AlphaFoldDB" id="A0A7E4W6K4"/>
<proteinExistence type="predicted"/>
<feature type="compositionally biased region" description="Basic residues" evidence="2">
    <location>
        <begin position="26"/>
        <end position="35"/>
    </location>
</feature>
<evidence type="ECO:0000256" key="1">
    <source>
        <dbReference type="SAM" id="Coils"/>
    </source>
</evidence>
<evidence type="ECO:0000313" key="3">
    <source>
        <dbReference type="Proteomes" id="UP000492821"/>
    </source>
</evidence>
<protein>
    <submittedName>
        <fullName evidence="4">Coiled-coil domain-containing protein</fullName>
    </submittedName>
</protein>
<evidence type="ECO:0000256" key="2">
    <source>
        <dbReference type="SAM" id="MobiDB-lite"/>
    </source>
</evidence>
<dbReference type="WBParaSite" id="Pan_g6874.t1">
    <property type="protein sequence ID" value="Pan_g6874.t1"/>
    <property type="gene ID" value="Pan_g6874"/>
</dbReference>
<reference evidence="4" key="2">
    <citation type="submission" date="2020-10" db="UniProtKB">
        <authorList>
            <consortium name="WormBaseParasite"/>
        </authorList>
    </citation>
    <scope>IDENTIFICATION</scope>
</reference>
<feature type="region of interest" description="Disordered" evidence="2">
    <location>
        <begin position="1"/>
        <end position="52"/>
    </location>
</feature>
<sequence>MTAASTPSTPPSTPGRSVERLQMTPKARRQPRRSRNSMENPGTQSEAPPVAVAPPVIQQFVVAEPVPEATQQMPKTPERRLSADHYRRLIRAPNGPSRWAPFQVVIGLWERQDVDANHDLQRRHKLLKNSRDQKREQRLAQLKAQLAAAKDDKEAEEILKEKYL</sequence>
<evidence type="ECO:0000313" key="4">
    <source>
        <dbReference type="WBParaSite" id="Pan_g6874.t1"/>
    </source>
</evidence>
<reference evidence="3" key="1">
    <citation type="journal article" date="2013" name="Genetics">
        <title>The draft genome and transcriptome of Panagrellus redivivus are shaped by the harsh demands of a free-living lifestyle.</title>
        <authorList>
            <person name="Srinivasan J."/>
            <person name="Dillman A.R."/>
            <person name="Macchietto M.G."/>
            <person name="Heikkinen L."/>
            <person name="Lakso M."/>
            <person name="Fracchia K.M."/>
            <person name="Antoshechkin I."/>
            <person name="Mortazavi A."/>
            <person name="Wong G."/>
            <person name="Sternberg P.W."/>
        </authorList>
    </citation>
    <scope>NUCLEOTIDE SEQUENCE [LARGE SCALE GENOMIC DNA]</scope>
    <source>
        <strain evidence="3">MT8872</strain>
    </source>
</reference>
<accession>A0A7E4W6K4</accession>
<feature type="compositionally biased region" description="Polar residues" evidence="2">
    <location>
        <begin position="37"/>
        <end position="46"/>
    </location>
</feature>
<name>A0A7E4W6K4_PANRE</name>
<keyword evidence="1" id="KW-0175">Coiled coil</keyword>
<feature type="coiled-coil region" evidence="1">
    <location>
        <begin position="117"/>
        <end position="159"/>
    </location>
</feature>
<keyword evidence="3" id="KW-1185">Reference proteome</keyword>
<organism evidence="3 4">
    <name type="scientific">Panagrellus redivivus</name>
    <name type="common">Microworm</name>
    <dbReference type="NCBI Taxonomy" id="6233"/>
    <lineage>
        <taxon>Eukaryota</taxon>
        <taxon>Metazoa</taxon>
        <taxon>Ecdysozoa</taxon>
        <taxon>Nematoda</taxon>
        <taxon>Chromadorea</taxon>
        <taxon>Rhabditida</taxon>
        <taxon>Tylenchina</taxon>
        <taxon>Panagrolaimomorpha</taxon>
        <taxon>Panagrolaimoidea</taxon>
        <taxon>Panagrolaimidae</taxon>
        <taxon>Panagrellus</taxon>
    </lineage>
</organism>